<evidence type="ECO:0000313" key="1">
    <source>
        <dbReference type="EMBL" id="GHC35152.1"/>
    </source>
</evidence>
<evidence type="ECO:0008006" key="3">
    <source>
        <dbReference type="Google" id="ProtNLM"/>
    </source>
</evidence>
<dbReference type="AlphaFoldDB" id="A0A8H9IHS7"/>
<keyword evidence="2" id="KW-1185">Reference proteome</keyword>
<dbReference type="Pfam" id="PF09926">
    <property type="entry name" value="DUF2158"/>
    <property type="match status" value="1"/>
</dbReference>
<comment type="caution">
    <text evidence="1">The sequence shown here is derived from an EMBL/GenBank/DDBJ whole genome shotgun (WGS) entry which is preliminary data.</text>
</comment>
<dbReference type="Proteomes" id="UP000608923">
    <property type="component" value="Unassembled WGS sequence"/>
</dbReference>
<organism evidence="1 2">
    <name type="scientific">Alcaligenes pakistanensis</name>
    <dbReference type="NCBI Taxonomy" id="1482717"/>
    <lineage>
        <taxon>Bacteria</taxon>
        <taxon>Pseudomonadati</taxon>
        <taxon>Pseudomonadota</taxon>
        <taxon>Betaproteobacteria</taxon>
        <taxon>Burkholderiales</taxon>
        <taxon>Alcaligenaceae</taxon>
        <taxon>Alcaligenes</taxon>
    </lineage>
</organism>
<gene>
    <name evidence="1" type="ORF">GCM10010096_00040</name>
</gene>
<sequence>MSAFNVGDVVQLRSGGPEMTVLAVLHSGEVTCAWFTPDDAIQSEKIPIAALMTVELANP</sequence>
<evidence type="ECO:0000313" key="2">
    <source>
        <dbReference type="Proteomes" id="UP000608923"/>
    </source>
</evidence>
<reference evidence="2" key="1">
    <citation type="journal article" date="2019" name="Int. J. Syst. Evol. Microbiol.">
        <title>The Global Catalogue of Microorganisms (GCM) 10K type strain sequencing project: providing services to taxonomists for standard genome sequencing and annotation.</title>
        <authorList>
            <consortium name="The Broad Institute Genomics Platform"/>
            <consortium name="The Broad Institute Genome Sequencing Center for Infectious Disease"/>
            <person name="Wu L."/>
            <person name="Ma J."/>
        </authorList>
    </citation>
    <scope>NUCLEOTIDE SEQUENCE [LARGE SCALE GENOMIC DNA]</scope>
    <source>
        <strain evidence="2">KCTC 42083</strain>
    </source>
</reference>
<dbReference type="EMBL" id="BMZN01000001">
    <property type="protein sequence ID" value="GHC35152.1"/>
    <property type="molecule type" value="Genomic_DNA"/>
</dbReference>
<dbReference type="RefSeq" id="WP_189390457.1">
    <property type="nucleotide sequence ID" value="NZ_BMZN01000001.1"/>
</dbReference>
<accession>A0A8H9IHS7</accession>
<proteinExistence type="predicted"/>
<protein>
    <recommendedName>
        <fullName evidence="3">DUF2158 domain-containing protein</fullName>
    </recommendedName>
</protein>
<name>A0A8H9IHS7_9BURK</name>
<dbReference type="InterPro" id="IPR019226">
    <property type="entry name" value="DUF2158"/>
</dbReference>